<dbReference type="PROSITE" id="PS50110">
    <property type="entry name" value="RESPONSE_REGULATORY"/>
    <property type="match status" value="1"/>
</dbReference>
<dbReference type="Pfam" id="PF00196">
    <property type="entry name" value="GerE"/>
    <property type="match status" value="1"/>
</dbReference>
<dbReference type="Pfam" id="PF00072">
    <property type="entry name" value="Response_reg"/>
    <property type="match status" value="1"/>
</dbReference>
<dbReference type="CDD" id="cd06170">
    <property type="entry name" value="LuxR_C_like"/>
    <property type="match status" value="1"/>
</dbReference>
<dbReference type="SUPFAM" id="SSF46894">
    <property type="entry name" value="C-terminal effector domain of the bipartite response regulators"/>
    <property type="match status" value="1"/>
</dbReference>
<dbReference type="GO" id="GO:0006355">
    <property type="term" value="P:regulation of DNA-templated transcription"/>
    <property type="evidence" value="ECO:0007669"/>
    <property type="project" value="InterPro"/>
</dbReference>
<dbReference type="Gene3D" id="3.40.50.2300">
    <property type="match status" value="1"/>
</dbReference>
<keyword evidence="1 3" id="KW-0597">Phosphoprotein</keyword>
<evidence type="ECO:0000256" key="3">
    <source>
        <dbReference type="PROSITE-ProRule" id="PRU00169"/>
    </source>
</evidence>
<dbReference type="PANTHER" id="PTHR43214">
    <property type="entry name" value="TWO-COMPONENT RESPONSE REGULATOR"/>
    <property type="match status" value="1"/>
</dbReference>
<dbReference type="SUPFAM" id="SSF52172">
    <property type="entry name" value="CheY-like"/>
    <property type="match status" value="1"/>
</dbReference>
<dbReference type="Proteomes" id="UP000254134">
    <property type="component" value="Unassembled WGS sequence"/>
</dbReference>
<dbReference type="InterPro" id="IPR039420">
    <property type="entry name" value="WalR-like"/>
</dbReference>
<reference evidence="6 7" key="1">
    <citation type="submission" date="2018-07" db="EMBL/GenBank/DDBJ databases">
        <title>High-quality-draft genome sequence of Gaiella occulta.</title>
        <authorList>
            <person name="Severino R."/>
            <person name="Froufe H.J.C."/>
            <person name="Rainey F.A."/>
            <person name="Barroso C."/>
            <person name="Albuquerque L."/>
            <person name="Lobo-Da-Cunha A."/>
            <person name="Da Costa M.S."/>
            <person name="Egas C."/>
        </authorList>
    </citation>
    <scope>NUCLEOTIDE SEQUENCE [LARGE SCALE GENOMIC DNA]</scope>
    <source>
        <strain evidence="6 7">F2-233</strain>
    </source>
</reference>
<feature type="domain" description="Response regulatory" evidence="5">
    <location>
        <begin position="4"/>
        <end position="119"/>
    </location>
</feature>
<dbReference type="GO" id="GO:0003677">
    <property type="term" value="F:DNA binding"/>
    <property type="evidence" value="ECO:0007669"/>
    <property type="project" value="UniProtKB-KW"/>
</dbReference>
<evidence type="ECO:0000313" key="7">
    <source>
        <dbReference type="Proteomes" id="UP000254134"/>
    </source>
</evidence>
<dbReference type="EMBL" id="QQZY01000004">
    <property type="protein sequence ID" value="RDI74329.1"/>
    <property type="molecule type" value="Genomic_DNA"/>
</dbReference>
<organism evidence="6 7">
    <name type="scientific">Gaiella occulta</name>
    <dbReference type="NCBI Taxonomy" id="1002870"/>
    <lineage>
        <taxon>Bacteria</taxon>
        <taxon>Bacillati</taxon>
        <taxon>Actinomycetota</taxon>
        <taxon>Thermoleophilia</taxon>
        <taxon>Gaiellales</taxon>
        <taxon>Gaiellaceae</taxon>
        <taxon>Gaiella</taxon>
    </lineage>
</organism>
<dbReference type="PROSITE" id="PS50043">
    <property type="entry name" value="HTH_LUXR_2"/>
    <property type="match status" value="1"/>
</dbReference>
<dbReference type="InterPro" id="IPR000792">
    <property type="entry name" value="Tscrpt_reg_LuxR_C"/>
</dbReference>
<proteinExistence type="predicted"/>
<dbReference type="OrthoDB" id="9808843at2"/>
<keyword evidence="7" id="KW-1185">Reference proteome</keyword>
<gene>
    <name evidence="6" type="ORF">Gocc_1905</name>
</gene>
<dbReference type="InterPro" id="IPR001789">
    <property type="entry name" value="Sig_transdc_resp-reg_receiver"/>
</dbReference>
<dbReference type="SMART" id="SM00448">
    <property type="entry name" value="REC"/>
    <property type="match status" value="1"/>
</dbReference>
<sequence length="212" mass="22953">MSIRVLIVDDHPIVRTGLRLLLEREDDVEVVAEAGSADEGVRAARLEKPDVVLLDVVMPGRSGIEACAETIEASKGRVLVLSMQDDPSYVREAFAAGASGYMLKEAADAELVQAVREVAAGGRYVHPTLGARLAQAEVEAARRAASDPLSDREREVLRLLALGHTNQEIARTLFISVRTAETHRAHIMQKLGLGTRAELVRYALANGLLEDP</sequence>
<evidence type="ECO:0000259" key="5">
    <source>
        <dbReference type="PROSITE" id="PS50110"/>
    </source>
</evidence>
<comment type="caution">
    <text evidence="6">The sequence shown here is derived from an EMBL/GenBank/DDBJ whole genome shotgun (WGS) entry which is preliminary data.</text>
</comment>
<evidence type="ECO:0000259" key="4">
    <source>
        <dbReference type="PROSITE" id="PS50043"/>
    </source>
</evidence>
<evidence type="ECO:0000256" key="1">
    <source>
        <dbReference type="ARBA" id="ARBA00022553"/>
    </source>
</evidence>
<dbReference type="CDD" id="cd17535">
    <property type="entry name" value="REC_NarL-like"/>
    <property type="match status" value="1"/>
</dbReference>
<evidence type="ECO:0000256" key="2">
    <source>
        <dbReference type="ARBA" id="ARBA00023125"/>
    </source>
</evidence>
<dbReference type="InterPro" id="IPR016032">
    <property type="entry name" value="Sig_transdc_resp-reg_C-effctor"/>
</dbReference>
<evidence type="ECO:0000313" key="6">
    <source>
        <dbReference type="EMBL" id="RDI74329.1"/>
    </source>
</evidence>
<keyword evidence="2 6" id="KW-0238">DNA-binding</keyword>
<accession>A0A7M2YXM6</accession>
<dbReference type="PRINTS" id="PR00038">
    <property type="entry name" value="HTHLUXR"/>
</dbReference>
<dbReference type="SMART" id="SM00421">
    <property type="entry name" value="HTH_LUXR"/>
    <property type="match status" value="1"/>
</dbReference>
<reference evidence="7" key="2">
    <citation type="journal article" date="2019" name="MicrobiologyOpen">
        <title>High-quality draft genome sequence of Gaiella occulta isolated from a 150 meter deep mineral water borehole and comparison with the genome sequences of other deep-branching lineages of the phylum Actinobacteria.</title>
        <authorList>
            <person name="Severino R."/>
            <person name="Froufe H.J.C."/>
            <person name="Barroso C."/>
            <person name="Albuquerque L."/>
            <person name="Lobo-da-Cunha A."/>
            <person name="da Costa M.S."/>
            <person name="Egas C."/>
        </authorList>
    </citation>
    <scope>NUCLEOTIDE SEQUENCE [LARGE SCALE GENOMIC DNA]</scope>
    <source>
        <strain evidence="7">F2-233</strain>
    </source>
</reference>
<dbReference type="AlphaFoldDB" id="A0A7M2YXM6"/>
<protein>
    <submittedName>
        <fullName evidence="6">Response regulator containing a CheY-like receiver domain and an HTH DNA-binding domain</fullName>
    </submittedName>
</protein>
<dbReference type="GO" id="GO:0000160">
    <property type="term" value="P:phosphorelay signal transduction system"/>
    <property type="evidence" value="ECO:0007669"/>
    <property type="project" value="InterPro"/>
</dbReference>
<dbReference type="InterPro" id="IPR058245">
    <property type="entry name" value="NreC/VraR/RcsB-like_REC"/>
</dbReference>
<dbReference type="InterPro" id="IPR011006">
    <property type="entry name" value="CheY-like_superfamily"/>
</dbReference>
<dbReference type="PANTHER" id="PTHR43214:SF43">
    <property type="entry name" value="TWO-COMPONENT RESPONSE REGULATOR"/>
    <property type="match status" value="1"/>
</dbReference>
<name>A0A7M2YXM6_9ACTN</name>
<feature type="modified residue" description="4-aspartylphosphate" evidence="3">
    <location>
        <position position="55"/>
    </location>
</feature>
<feature type="domain" description="HTH luxR-type" evidence="4">
    <location>
        <begin position="142"/>
        <end position="207"/>
    </location>
</feature>
<dbReference type="RefSeq" id="WP_114796331.1">
    <property type="nucleotide sequence ID" value="NZ_QQZY01000004.1"/>
</dbReference>